<dbReference type="OrthoDB" id="5397771at2"/>
<name>A0A3N1NZP2_9GAMM</name>
<dbReference type="InterPro" id="IPR041633">
    <property type="entry name" value="Polbeta"/>
</dbReference>
<keyword evidence="3" id="KW-1185">Reference proteome</keyword>
<evidence type="ECO:0000313" key="3">
    <source>
        <dbReference type="Proteomes" id="UP000273643"/>
    </source>
</evidence>
<organism evidence="2 3">
    <name type="scientific">Marinimicrobium koreense</name>
    <dbReference type="NCBI Taxonomy" id="306545"/>
    <lineage>
        <taxon>Bacteria</taxon>
        <taxon>Pseudomonadati</taxon>
        <taxon>Pseudomonadota</taxon>
        <taxon>Gammaproteobacteria</taxon>
        <taxon>Cellvibrionales</taxon>
        <taxon>Cellvibrionaceae</taxon>
        <taxon>Marinimicrobium</taxon>
    </lineage>
</organism>
<dbReference type="AlphaFoldDB" id="A0A3N1NZP2"/>
<accession>A0A3N1NZP2</accession>
<evidence type="ECO:0000259" key="1">
    <source>
        <dbReference type="Pfam" id="PF18765"/>
    </source>
</evidence>
<protein>
    <submittedName>
        <fullName evidence="2">Nucleotidyltransferase-like protein</fullName>
    </submittedName>
</protein>
<dbReference type="GO" id="GO:0016740">
    <property type="term" value="F:transferase activity"/>
    <property type="evidence" value="ECO:0007669"/>
    <property type="project" value="UniProtKB-KW"/>
</dbReference>
<dbReference type="Proteomes" id="UP000273643">
    <property type="component" value="Unassembled WGS sequence"/>
</dbReference>
<gene>
    <name evidence="2" type="ORF">EDC38_1479</name>
</gene>
<sequence>MTNNDLDRLSAHLANRFPELEICALIGSRARGDAHPDSDWDFAIQWVKAPNDTWSTLTQTETLRLDLANWLSVPAEAIDLVELPTAGLAMRAAVAEEGLPLITRLPWFHFLSRTWRDLEEHYWNDVYAA</sequence>
<evidence type="ECO:0000313" key="2">
    <source>
        <dbReference type="EMBL" id="ROQ20861.1"/>
    </source>
</evidence>
<dbReference type="CDD" id="cd05403">
    <property type="entry name" value="NT_KNTase_like"/>
    <property type="match status" value="1"/>
</dbReference>
<proteinExistence type="predicted"/>
<dbReference type="InterPro" id="IPR043519">
    <property type="entry name" value="NT_sf"/>
</dbReference>
<dbReference type="EMBL" id="RJUK01000001">
    <property type="protein sequence ID" value="ROQ20861.1"/>
    <property type="molecule type" value="Genomic_DNA"/>
</dbReference>
<dbReference type="Pfam" id="PF18765">
    <property type="entry name" value="Polbeta"/>
    <property type="match status" value="1"/>
</dbReference>
<comment type="caution">
    <text evidence="2">The sequence shown here is derived from an EMBL/GenBank/DDBJ whole genome shotgun (WGS) entry which is preliminary data.</text>
</comment>
<dbReference type="SUPFAM" id="SSF81301">
    <property type="entry name" value="Nucleotidyltransferase"/>
    <property type="match status" value="1"/>
</dbReference>
<reference evidence="2 3" key="1">
    <citation type="submission" date="2018-11" db="EMBL/GenBank/DDBJ databases">
        <title>Genomic Encyclopedia of Type Strains, Phase IV (KMG-IV): sequencing the most valuable type-strain genomes for metagenomic binning, comparative biology and taxonomic classification.</title>
        <authorList>
            <person name="Goeker M."/>
        </authorList>
    </citation>
    <scope>NUCLEOTIDE SEQUENCE [LARGE SCALE GENOMIC DNA]</scope>
    <source>
        <strain evidence="2 3">DSM 16974</strain>
    </source>
</reference>
<keyword evidence="2" id="KW-0808">Transferase</keyword>
<feature type="domain" description="Polymerase beta nucleotidyltransferase" evidence="1">
    <location>
        <begin position="13"/>
        <end position="103"/>
    </location>
</feature>
<dbReference type="RefSeq" id="WP_123637949.1">
    <property type="nucleotide sequence ID" value="NZ_RJUK01000001.1"/>
</dbReference>
<dbReference type="Gene3D" id="3.30.460.10">
    <property type="entry name" value="Beta Polymerase, domain 2"/>
    <property type="match status" value="1"/>
</dbReference>